<evidence type="ECO:0000313" key="2">
    <source>
        <dbReference type="Proteomes" id="UP001500979"/>
    </source>
</evidence>
<organism evidence="1 2">
    <name type="scientific">Saccharopolyspora taberi</name>
    <dbReference type="NCBI Taxonomy" id="60895"/>
    <lineage>
        <taxon>Bacteria</taxon>
        <taxon>Bacillati</taxon>
        <taxon>Actinomycetota</taxon>
        <taxon>Actinomycetes</taxon>
        <taxon>Pseudonocardiales</taxon>
        <taxon>Pseudonocardiaceae</taxon>
        <taxon>Saccharopolyspora</taxon>
    </lineage>
</organism>
<dbReference type="RefSeq" id="WP_344678590.1">
    <property type="nucleotide sequence ID" value="NZ_BAAAUX010000006.1"/>
</dbReference>
<dbReference type="SUPFAM" id="SSF53335">
    <property type="entry name" value="S-adenosyl-L-methionine-dependent methyltransferases"/>
    <property type="match status" value="1"/>
</dbReference>
<evidence type="ECO:0000313" key="1">
    <source>
        <dbReference type="EMBL" id="GAA2781155.1"/>
    </source>
</evidence>
<reference evidence="1 2" key="1">
    <citation type="journal article" date="2019" name="Int. J. Syst. Evol. Microbiol.">
        <title>The Global Catalogue of Microorganisms (GCM) 10K type strain sequencing project: providing services to taxonomists for standard genome sequencing and annotation.</title>
        <authorList>
            <consortium name="The Broad Institute Genomics Platform"/>
            <consortium name="The Broad Institute Genome Sequencing Center for Infectious Disease"/>
            <person name="Wu L."/>
            <person name="Ma J."/>
        </authorList>
    </citation>
    <scope>NUCLEOTIDE SEQUENCE [LARGE SCALE GENOMIC DNA]</scope>
    <source>
        <strain evidence="1 2">JCM 9383</strain>
    </source>
</reference>
<dbReference type="InterPro" id="IPR006764">
    <property type="entry name" value="SAM_dep_MeTrfase_SAV2177_type"/>
</dbReference>
<protein>
    <submittedName>
        <fullName evidence="1">SAM-dependent methyltransferase</fullName>
    </submittedName>
</protein>
<keyword evidence="1" id="KW-0808">Transferase</keyword>
<dbReference type="GO" id="GO:0032259">
    <property type="term" value="P:methylation"/>
    <property type="evidence" value="ECO:0007669"/>
    <property type="project" value="UniProtKB-KW"/>
</dbReference>
<dbReference type="Proteomes" id="UP001500979">
    <property type="component" value="Unassembled WGS sequence"/>
</dbReference>
<dbReference type="Pfam" id="PF04672">
    <property type="entry name" value="Methyltransf_19"/>
    <property type="match status" value="1"/>
</dbReference>
<dbReference type="PIRSF" id="PIRSF017393">
    <property type="entry name" value="MTase_SAV2177"/>
    <property type="match status" value="1"/>
</dbReference>
<comment type="caution">
    <text evidence="1">The sequence shown here is derived from an EMBL/GenBank/DDBJ whole genome shotgun (WGS) entry which is preliminary data.</text>
</comment>
<proteinExistence type="predicted"/>
<dbReference type="EMBL" id="BAAAUX010000006">
    <property type="protein sequence ID" value="GAA2781155.1"/>
    <property type="molecule type" value="Genomic_DNA"/>
</dbReference>
<dbReference type="Gene3D" id="3.40.50.150">
    <property type="entry name" value="Vaccinia Virus protein VP39"/>
    <property type="match status" value="1"/>
</dbReference>
<name>A0ABN3V717_9PSEU</name>
<dbReference type="InterPro" id="IPR029063">
    <property type="entry name" value="SAM-dependent_MTases_sf"/>
</dbReference>
<accession>A0ABN3V717</accession>
<keyword evidence="1" id="KW-0489">Methyltransferase</keyword>
<dbReference type="GO" id="GO:0008168">
    <property type="term" value="F:methyltransferase activity"/>
    <property type="evidence" value="ECO:0007669"/>
    <property type="project" value="UniProtKB-KW"/>
</dbReference>
<dbReference type="CDD" id="cd02440">
    <property type="entry name" value="AdoMet_MTases"/>
    <property type="match status" value="1"/>
</dbReference>
<gene>
    <name evidence="1" type="ORF">GCM10010470_13780</name>
</gene>
<keyword evidence="2" id="KW-1185">Reference proteome</keyword>
<sequence>MPERAEWVPPNIDVEAPSAARIYDFLLGGGHNFAIDRSVGQRVLEVQPQGRQIATSNRAFLNRAVEYMMSQGIDQFLDLGSGIPTAGNVHEVAQRTNPDARVVYVDYDPVAVAHSRLLLRDNPNATVIDADLREPGNVLDSPVVREVLDFTRPIGLLTVAIFHFVADERNPAAILARYRDELPSGSLVALSHLTADQMPAEMAGVVEAMRNSRDPMYFRSFAEVSALFAGLDLVEPGIVSAPAWRNPDWDDLAVQEGVYVGVGRKP</sequence>